<dbReference type="PANTHER" id="PTHR39142:SF1">
    <property type="entry name" value="AEL197CP"/>
    <property type="match status" value="1"/>
</dbReference>
<name>A0A9P6PRP6_9FUNG</name>
<dbReference type="EMBL" id="JAAAJB010000828">
    <property type="protein sequence ID" value="KAG0250706.1"/>
    <property type="molecule type" value="Genomic_DNA"/>
</dbReference>
<protein>
    <submittedName>
        <fullName evidence="1">Stretch-activated cation channel mid1</fullName>
    </submittedName>
</protein>
<dbReference type="Pfam" id="PF12929">
    <property type="entry name" value="Mid1"/>
    <property type="match status" value="1"/>
</dbReference>
<accession>A0A9P6PRP6</accession>
<evidence type="ECO:0000313" key="2">
    <source>
        <dbReference type="Proteomes" id="UP000807716"/>
    </source>
</evidence>
<organism evidence="1 2">
    <name type="scientific">Actinomortierella ambigua</name>
    <dbReference type="NCBI Taxonomy" id="1343610"/>
    <lineage>
        <taxon>Eukaryota</taxon>
        <taxon>Fungi</taxon>
        <taxon>Fungi incertae sedis</taxon>
        <taxon>Mucoromycota</taxon>
        <taxon>Mortierellomycotina</taxon>
        <taxon>Mortierellomycetes</taxon>
        <taxon>Mortierellales</taxon>
        <taxon>Mortierellaceae</taxon>
        <taxon>Actinomortierella</taxon>
    </lineage>
</organism>
<keyword evidence="2" id="KW-1185">Reference proteome</keyword>
<dbReference type="Proteomes" id="UP000807716">
    <property type="component" value="Unassembled WGS sequence"/>
</dbReference>
<proteinExistence type="predicted"/>
<dbReference type="PANTHER" id="PTHR39142">
    <property type="entry name" value="MID1P"/>
    <property type="match status" value="1"/>
</dbReference>
<dbReference type="GO" id="GO:0098703">
    <property type="term" value="P:calcium ion import across plasma membrane"/>
    <property type="evidence" value="ECO:0007669"/>
    <property type="project" value="InterPro"/>
</dbReference>
<dbReference type="OrthoDB" id="5405745at2759"/>
<comment type="caution">
    <text evidence="1">The sequence shown here is derived from an EMBL/GenBank/DDBJ whole genome shotgun (WGS) entry which is preliminary data.</text>
</comment>
<dbReference type="AlphaFoldDB" id="A0A9P6PRP6"/>
<gene>
    <name evidence="1" type="primary">MID1</name>
    <name evidence="1" type="ORF">DFQ27_009236</name>
</gene>
<evidence type="ECO:0000313" key="1">
    <source>
        <dbReference type="EMBL" id="KAG0250706.1"/>
    </source>
</evidence>
<dbReference type="InterPro" id="IPR024338">
    <property type="entry name" value="MID1/Yam8"/>
</dbReference>
<dbReference type="GO" id="GO:0005262">
    <property type="term" value="F:calcium channel activity"/>
    <property type="evidence" value="ECO:0007669"/>
    <property type="project" value="InterPro"/>
</dbReference>
<reference evidence="1" key="1">
    <citation type="journal article" date="2020" name="Fungal Divers.">
        <title>Resolving the Mortierellaceae phylogeny through synthesis of multi-gene phylogenetics and phylogenomics.</title>
        <authorList>
            <person name="Vandepol N."/>
            <person name="Liber J."/>
            <person name="Desiro A."/>
            <person name="Na H."/>
            <person name="Kennedy M."/>
            <person name="Barry K."/>
            <person name="Grigoriev I.V."/>
            <person name="Miller A.N."/>
            <person name="O'Donnell K."/>
            <person name="Stajich J.E."/>
            <person name="Bonito G."/>
        </authorList>
    </citation>
    <scope>NUCLEOTIDE SEQUENCE</scope>
    <source>
        <strain evidence="1">BC1065</strain>
    </source>
</reference>
<sequence length="509" mass="54675">MLEKRQAVAPAPNGPDGTYAVYISVSTCVTPKSSDPAAVCPPLILYVSTSTQIPMPGPGMNPDVVAMVTSTDGLIQYTAHATKDVFFSVYSPAMQGSWTGGWSIEVGASSQGYAQRYDAAPGLVLDDTDNTNASFLSHNFTVGSMPTFKVYLVPASQYPAGLSRSVCAIDAIQPLPLSKTTMTVSETNRTTFLDTPSTYGVLPGDPNPAVNGVRRQVRITSLQPGTSYLALFMTDVLQQSGAEVLYAMTPFKTKRDDNCLLLTDMSFCREVAYSVPVTPLSSMPGGAGTTNASVPRTMTEVGKLYDDFARNLMDNFDKVLGQYDCTQSSYSLIRNCTDCSRAYRRWLCSVSIPRCTDREDVTDLTNNIGYAAYATTTPDERRNPYLKLKDPPPVVVPRNTSTSRGAVVPLHQAQNPLFNPGDYGEVLPCIDLCYDVVQSCPSFLGFGCPNKNMAGSYAPMRAEGFQCNGLGLVSLPPPPPPSSGAVATLVARHWNGLAVIVTLLGLVVF</sequence>